<dbReference type="PANTHER" id="PTHR30154:SF34">
    <property type="entry name" value="TRANSCRIPTIONAL REGULATOR AZLB"/>
    <property type="match status" value="1"/>
</dbReference>
<dbReference type="Gene3D" id="1.10.10.10">
    <property type="entry name" value="Winged helix-like DNA-binding domain superfamily/Winged helix DNA-binding domain"/>
    <property type="match status" value="1"/>
</dbReference>
<dbReference type="EMBL" id="JAWDIU010000001">
    <property type="protein sequence ID" value="MDU0325619.1"/>
    <property type="molecule type" value="Genomic_DNA"/>
</dbReference>
<dbReference type="InterPro" id="IPR019888">
    <property type="entry name" value="Tscrpt_reg_AsnC-like"/>
</dbReference>
<dbReference type="PRINTS" id="PR00033">
    <property type="entry name" value="HTHASNC"/>
</dbReference>
<evidence type="ECO:0000256" key="4">
    <source>
        <dbReference type="SAM" id="MobiDB-lite"/>
    </source>
</evidence>
<keyword evidence="3" id="KW-0804">Transcription</keyword>
<dbReference type="SUPFAM" id="SSF54909">
    <property type="entry name" value="Dimeric alpha+beta barrel"/>
    <property type="match status" value="1"/>
</dbReference>
<dbReference type="Gene3D" id="3.30.70.920">
    <property type="match status" value="1"/>
</dbReference>
<sequence>MSADDLDRRLVELLVEDGRRAYTEMAAIVGVSEATVRTRVSRLTSSGILRIVALCNPLTLGHQSVRLMLSVQGLRPRQVARSLASNPMIGHVSLTSGAHDIYLEATARDLTQLVELLDELRRTPGVTTIDQYVLTRLNKDYSWNGLRDQSGQRAVGGSAGAAGTTGAVTTQTGAIRQTDAAGSNGRPGHGSPTTDTRL</sequence>
<dbReference type="PROSITE" id="PS50956">
    <property type="entry name" value="HTH_ASNC_2"/>
    <property type="match status" value="1"/>
</dbReference>
<dbReference type="InterPro" id="IPR019885">
    <property type="entry name" value="Tscrpt_reg_HTH_AsnC-type_CS"/>
</dbReference>
<keyword evidence="1" id="KW-0805">Transcription regulation</keyword>
<dbReference type="InterPro" id="IPR036390">
    <property type="entry name" value="WH_DNA-bd_sf"/>
</dbReference>
<evidence type="ECO:0000256" key="3">
    <source>
        <dbReference type="ARBA" id="ARBA00023163"/>
    </source>
</evidence>
<dbReference type="InterPro" id="IPR011008">
    <property type="entry name" value="Dimeric_a/b-barrel"/>
</dbReference>
<dbReference type="InterPro" id="IPR036388">
    <property type="entry name" value="WH-like_DNA-bd_sf"/>
</dbReference>
<keyword evidence="7" id="KW-1185">Reference proteome</keyword>
<accession>A0ABU3RS32</accession>
<feature type="region of interest" description="Disordered" evidence="4">
    <location>
        <begin position="175"/>
        <end position="198"/>
    </location>
</feature>
<dbReference type="InterPro" id="IPR000485">
    <property type="entry name" value="AsnC-type_HTH_dom"/>
</dbReference>
<dbReference type="SMART" id="SM00344">
    <property type="entry name" value="HTH_ASNC"/>
    <property type="match status" value="1"/>
</dbReference>
<keyword evidence="2" id="KW-0238">DNA-binding</keyword>
<gene>
    <name evidence="6" type="ORF">RWH43_02505</name>
</gene>
<evidence type="ECO:0000259" key="5">
    <source>
        <dbReference type="PROSITE" id="PS50956"/>
    </source>
</evidence>
<evidence type="ECO:0000256" key="1">
    <source>
        <dbReference type="ARBA" id="ARBA00023015"/>
    </source>
</evidence>
<evidence type="ECO:0000256" key="2">
    <source>
        <dbReference type="ARBA" id="ARBA00023125"/>
    </source>
</evidence>
<proteinExistence type="predicted"/>
<evidence type="ECO:0000313" key="6">
    <source>
        <dbReference type="EMBL" id="MDU0325619.1"/>
    </source>
</evidence>
<dbReference type="PROSITE" id="PS00519">
    <property type="entry name" value="HTH_ASNC_1"/>
    <property type="match status" value="1"/>
</dbReference>
<dbReference type="Proteomes" id="UP001256673">
    <property type="component" value="Unassembled WGS sequence"/>
</dbReference>
<dbReference type="PANTHER" id="PTHR30154">
    <property type="entry name" value="LEUCINE-RESPONSIVE REGULATORY PROTEIN"/>
    <property type="match status" value="1"/>
</dbReference>
<evidence type="ECO:0000313" key="7">
    <source>
        <dbReference type="Proteomes" id="UP001256673"/>
    </source>
</evidence>
<feature type="domain" description="HTH asnC-type" evidence="5">
    <location>
        <begin position="3"/>
        <end position="63"/>
    </location>
</feature>
<dbReference type="RefSeq" id="WP_316000599.1">
    <property type="nucleotide sequence ID" value="NZ_JAWDIU010000001.1"/>
</dbReference>
<reference evidence="6 7" key="1">
    <citation type="submission" date="2023-09" db="EMBL/GenBank/DDBJ databases">
        <title>Microbacterium fusihabitans sp. nov., Microbacterium phycihabitans sp. nov., and Microbacterium cervinum sp. nov., isolated from dried seaweeds of beach.</title>
        <authorList>
            <person name="Lee S.D."/>
        </authorList>
    </citation>
    <scope>NUCLEOTIDE SEQUENCE [LARGE SCALE GENOMIC DNA]</scope>
    <source>
        <strain evidence="6 7">KSW2-21</strain>
    </source>
</reference>
<protein>
    <submittedName>
        <fullName evidence="6">Lrp/AsnC family transcriptional regulator</fullName>
    </submittedName>
</protein>
<dbReference type="SUPFAM" id="SSF46785">
    <property type="entry name" value="Winged helix' DNA-binding domain"/>
    <property type="match status" value="1"/>
</dbReference>
<organism evidence="6 7">
    <name type="scientific">Microbacterium algihabitans</name>
    <dbReference type="NCBI Taxonomy" id="3075992"/>
    <lineage>
        <taxon>Bacteria</taxon>
        <taxon>Bacillati</taxon>
        <taxon>Actinomycetota</taxon>
        <taxon>Actinomycetes</taxon>
        <taxon>Micrococcales</taxon>
        <taxon>Microbacteriaceae</taxon>
        <taxon>Microbacterium</taxon>
    </lineage>
</organism>
<name>A0ABU3RS32_9MICO</name>
<dbReference type="InterPro" id="IPR019887">
    <property type="entry name" value="Tscrpt_reg_AsnC/Lrp_C"/>
</dbReference>
<dbReference type="Pfam" id="PF01037">
    <property type="entry name" value="AsnC_trans_reg"/>
    <property type="match status" value="1"/>
</dbReference>
<dbReference type="Pfam" id="PF13404">
    <property type="entry name" value="HTH_AsnC-type"/>
    <property type="match status" value="1"/>
</dbReference>
<comment type="caution">
    <text evidence="6">The sequence shown here is derived from an EMBL/GenBank/DDBJ whole genome shotgun (WGS) entry which is preliminary data.</text>
</comment>